<feature type="transmembrane region" description="Helical" evidence="1">
    <location>
        <begin position="82"/>
        <end position="101"/>
    </location>
</feature>
<name>A0ABU5E634_9PROT</name>
<dbReference type="Proteomes" id="UP001279642">
    <property type="component" value="Unassembled WGS sequence"/>
</dbReference>
<sequence>MSPFFADWLNLLIRWGHLIAGIAWIGTSFYFVALDFSLKRRQALPQGVAGEAWEVHGGGFYQVQKYTVAPAQLPDDLIWFKWEAYLTWVTGFLLLIVQYYLNATAYLIDPGVLPLAPWQAVLISVAGLAAGWMVYDLLCRSPLGQRTALLAVLVFCLILAAAYGFTHVFSGRGALIHVGAFIGTMMAANVFMVIIPNQRKIVASLLKGEAPDPRLGAIGKQRSLHNTYLTLPVLLMMISNHYPMITNHPQAWIIVGLIVIGGGALRHFLVRHEVGDPLRQLAWTFPIIFLALFAALILTAPQVRRIAAHISDQDALSITQTRCIMCHSSKPTQQGFAEAPKGVKLETVAELKRYAPLIDLQAVKSTAMPLGNISGMTAEERSRLGQWIAQQ</sequence>
<organism evidence="3 4">
    <name type="scientific">Dongia soli</name>
    <dbReference type="NCBI Taxonomy" id="600628"/>
    <lineage>
        <taxon>Bacteria</taxon>
        <taxon>Pseudomonadati</taxon>
        <taxon>Pseudomonadota</taxon>
        <taxon>Alphaproteobacteria</taxon>
        <taxon>Rhodospirillales</taxon>
        <taxon>Dongiaceae</taxon>
        <taxon>Dongia</taxon>
    </lineage>
</organism>
<comment type="caution">
    <text evidence="3">The sequence shown here is derived from an EMBL/GenBank/DDBJ whole genome shotgun (WGS) entry which is preliminary data.</text>
</comment>
<dbReference type="RefSeq" id="WP_320506668.1">
    <property type="nucleotide sequence ID" value="NZ_JAXCLW010000001.1"/>
</dbReference>
<protein>
    <submittedName>
        <fullName evidence="3">Urate hydroxylase PuuD</fullName>
    </submittedName>
</protein>
<feature type="transmembrane region" description="Helical" evidence="1">
    <location>
        <begin position="251"/>
        <end position="269"/>
    </location>
</feature>
<dbReference type="EMBL" id="JAXCLW010000001">
    <property type="protein sequence ID" value="MDY0881609.1"/>
    <property type="molecule type" value="Genomic_DNA"/>
</dbReference>
<keyword evidence="4" id="KW-1185">Reference proteome</keyword>
<gene>
    <name evidence="3" type="ORF">SMD27_02015</name>
</gene>
<dbReference type="Pfam" id="PF06181">
    <property type="entry name" value="Urate_ox_N"/>
    <property type="match status" value="1"/>
</dbReference>
<feature type="transmembrane region" description="Helical" evidence="1">
    <location>
        <begin position="175"/>
        <end position="195"/>
    </location>
</feature>
<keyword evidence="1" id="KW-1133">Transmembrane helix</keyword>
<evidence type="ECO:0000313" key="3">
    <source>
        <dbReference type="EMBL" id="MDY0881609.1"/>
    </source>
</evidence>
<accession>A0ABU5E634</accession>
<feature type="transmembrane region" description="Helical" evidence="1">
    <location>
        <begin position="116"/>
        <end position="135"/>
    </location>
</feature>
<reference evidence="3 4" key="1">
    <citation type="journal article" date="2016" name="Antonie Van Leeuwenhoek">
        <title>Dongia soli sp. nov., isolated from soil from Dokdo, Korea.</title>
        <authorList>
            <person name="Kim D.U."/>
            <person name="Lee H."/>
            <person name="Kim H."/>
            <person name="Kim S.G."/>
            <person name="Ka J.O."/>
        </authorList>
    </citation>
    <scope>NUCLEOTIDE SEQUENCE [LARGE SCALE GENOMIC DNA]</scope>
    <source>
        <strain evidence="3 4">D78</strain>
    </source>
</reference>
<feature type="transmembrane region" description="Helical" evidence="1">
    <location>
        <begin position="12"/>
        <end position="33"/>
    </location>
</feature>
<evidence type="ECO:0000256" key="1">
    <source>
        <dbReference type="SAM" id="Phobius"/>
    </source>
</evidence>
<keyword evidence="1" id="KW-0812">Transmembrane</keyword>
<evidence type="ECO:0000259" key="2">
    <source>
        <dbReference type="Pfam" id="PF06181"/>
    </source>
</evidence>
<proteinExistence type="predicted"/>
<evidence type="ECO:0000313" key="4">
    <source>
        <dbReference type="Proteomes" id="UP001279642"/>
    </source>
</evidence>
<dbReference type="InterPro" id="IPR010389">
    <property type="entry name" value="Urate_ox_N"/>
</dbReference>
<feature type="transmembrane region" description="Helical" evidence="1">
    <location>
        <begin position="147"/>
        <end position="169"/>
    </location>
</feature>
<feature type="transmembrane region" description="Helical" evidence="1">
    <location>
        <begin position="281"/>
        <end position="300"/>
    </location>
</feature>
<feature type="domain" description="Urate oxidase N-terminal" evidence="2">
    <location>
        <begin position="4"/>
        <end position="293"/>
    </location>
</feature>
<keyword evidence="1" id="KW-0472">Membrane</keyword>